<evidence type="ECO:0000313" key="3">
    <source>
        <dbReference type="Proteomes" id="UP000218399"/>
    </source>
</evidence>
<dbReference type="EMBL" id="MVOH01000017">
    <property type="protein sequence ID" value="PAU66972.1"/>
    <property type="molecule type" value="Genomic_DNA"/>
</dbReference>
<sequence>MNMNKRITACISVILTILTSLFAPVVANASSVGAPISENTLKSPTSFPSDITITPGSFEPSPAPIIELPESQKSTIEELSTSRAAMSVAVMRIYALGDGGFSSLNNAGHAWISITNYNGSSLKIGGLTVDDGKSITVGTWGNTDPKGLWYNAEGYAQSTGVYWGDSVSIQRPLRQQDLAVVNQNITTHTSWGLVNNNCSTFASLVWNSVATEDEKVDAGMINLPGNLVSSIKEIGANVSWSLYAEGYRVPFDYPTYYGNPPIRKNPTFDNSSSSS</sequence>
<dbReference type="OrthoDB" id="9153660at2"/>
<gene>
    <name evidence="2" type="ORF">B1526_1472</name>
</gene>
<evidence type="ECO:0000256" key="1">
    <source>
        <dbReference type="SAM" id="SignalP"/>
    </source>
</evidence>
<feature type="chain" id="PRO_5013262768" evidence="1">
    <location>
        <begin position="30"/>
        <end position="275"/>
    </location>
</feature>
<protein>
    <submittedName>
        <fullName evidence="2">Uncharacterized protein</fullName>
    </submittedName>
</protein>
<dbReference type="AlphaFoldDB" id="A0A2A2EDC8"/>
<name>A0A2A2EDC8_9BIFI</name>
<reference evidence="2 3" key="1">
    <citation type="journal article" date="2017" name="ISME J.">
        <title>Unveiling bifidobacterial biogeography across the mammalian branch of the tree of life.</title>
        <authorList>
            <person name="Milani C."/>
            <person name="Mangifesta M."/>
            <person name="Mancabelli L."/>
            <person name="Lugli G.A."/>
            <person name="James K."/>
            <person name="Duranti S."/>
            <person name="Turroni F."/>
            <person name="Ferrario C."/>
            <person name="Ossiprandi M.C."/>
            <person name="van Sinderen D."/>
            <person name="Ventura M."/>
        </authorList>
    </citation>
    <scope>NUCLEOTIDE SEQUENCE [LARGE SCALE GENOMIC DNA]</scope>
    <source>
        <strain evidence="3">Ham19E</strain>
    </source>
</reference>
<keyword evidence="1" id="KW-0732">Signal</keyword>
<organism evidence="2 3">
    <name type="scientific">Bifidobacterium criceti</name>
    <dbReference type="NCBI Taxonomy" id="1960969"/>
    <lineage>
        <taxon>Bacteria</taxon>
        <taxon>Bacillati</taxon>
        <taxon>Actinomycetota</taxon>
        <taxon>Actinomycetes</taxon>
        <taxon>Bifidobacteriales</taxon>
        <taxon>Bifidobacteriaceae</taxon>
        <taxon>Bifidobacterium</taxon>
    </lineage>
</organism>
<proteinExistence type="predicted"/>
<dbReference type="RefSeq" id="WP_133088513.1">
    <property type="nucleotide sequence ID" value="NZ_MVOH01000017.1"/>
</dbReference>
<evidence type="ECO:0000313" key="2">
    <source>
        <dbReference type="EMBL" id="PAU66972.1"/>
    </source>
</evidence>
<accession>A0A2A2EDC8</accession>
<dbReference type="Proteomes" id="UP000218399">
    <property type="component" value="Unassembled WGS sequence"/>
</dbReference>
<comment type="caution">
    <text evidence="2">The sequence shown here is derived from an EMBL/GenBank/DDBJ whole genome shotgun (WGS) entry which is preliminary data.</text>
</comment>
<feature type="signal peptide" evidence="1">
    <location>
        <begin position="1"/>
        <end position="29"/>
    </location>
</feature>
<keyword evidence="3" id="KW-1185">Reference proteome</keyword>